<feature type="domain" description="F-box" evidence="2">
    <location>
        <begin position="2"/>
        <end position="53"/>
    </location>
</feature>
<dbReference type="InterPro" id="IPR001810">
    <property type="entry name" value="F-box_dom"/>
</dbReference>
<dbReference type="Gene3D" id="3.80.10.10">
    <property type="entry name" value="Ribonuclease Inhibitor"/>
    <property type="match status" value="1"/>
</dbReference>
<comment type="subcellular location">
    <subcellularLocation>
        <location evidence="1">Cytoplasm</location>
        <location evidence="1">Cytoskeleton</location>
        <location evidence="1">Cilium axoneme</location>
    </subcellularLocation>
</comment>
<dbReference type="AlphaFoldDB" id="A0A835T292"/>
<dbReference type="Pfam" id="PF12937">
    <property type="entry name" value="F-box-like"/>
    <property type="match status" value="1"/>
</dbReference>
<dbReference type="EMBL" id="JAEHOC010000014">
    <property type="protein sequence ID" value="KAG2435692.1"/>
    <property type="molecule type" value="Genomic_DNA"/>
</dbReference>
<evidence type="ECO:0000256" key="1">
    <source>
        <dbReference type="ARBA" id="ARBA00004430"/>
    </source>
</evidence>
<dbReference type="InterPro" id="IPR032675">
    <property type="entry name" value="LRR_dom_sf"/>
</dbReference>
<name>A0A835T292_CHLIN</name>
<evidence type="ECO:0000313" key="3">
    <source>
        <dbReference type="EMBL" id="KAG2435692.1"/>
    </source>
</evidence>
<accession>A0A835T292</accession>
<dbReference type="PROSITE" id="PS50181">
    <property type="entry name" value="FBOX"/>
    <property type="match status" value="1"/>
</dbReference>
<protein>
    <recommendedName>
        <fullName evidence="2">F-box domain-containing protein</fullName>
    </recommendedName>
</protein>
<organism evidence="3 4">
    <name type="scientific">Chlamydomonas incerta</name>
    <dbReference type="NCBI Taxonomy" id="51695"/>
    <lineage>
        <taxon>Eukaryota</taxon>
        <taxon>Viridiplantae</taxon>
        <taxon>Chlorophyta</taxon>
        <taxon>core chlorophytes</taxon>
        <taxon>Chlorophyceae</taxon>
        <taxon>CS clade</taxon>
        <taxon>Chlamydomonadales</taxon>
        <taxon>Chlamydomonadaceae</taxon>
        <taxon>Chlamydomonas</taxon>
    </lineage>
</organism>
<reference evidence="3" key="1">
    <citation type="journal article" date="2020" name="bioRxiv">
        <title>Comparative genomics of Chlamydomonas.</title>
        <authorList>
            <person name="Craig R.J."/>
            <person name="Hasan A.R."/>
            <person name="Ness R.W."/>
            <person name="Keightley P.D."/>
        </authorList>
    </citation>
    <scope>NUCLEOTIDE SEQUENCE</scope>
    <source>
        <strain evidence="3">SAG 7.73</strain>
    </source>
</reference>
<evidence type="ECO:0000313" key="4">
    <source>
        <dbReference type="Proteomes" id="UP000650467"/>
    </source>
</evidence>
<sequence>MALVVRTLPPEVLQEVFALLSPQERHGTVQLVCRAWLAAVQPSRSNAFLFNDLVVASPSVAAARPFRAPLDDAETARYIRAWLLGRRLWVERLTVDVSGTPGRGAVAAWASPFGRALPVLAEAPGAADAGFGAAAASDEAGACEPRGVRTLTVVGPGVRAADFCPSPSPAPAVTPADAAGAVILGAFALPTVEELTVSDIPWAASLRPLVDLCASGCGLTRLRRLTLSRSFYHANSAPAFGAGSSLSGAGSFSDNCSPDFNRGSIDSSTASTTTTTNAFDDGVPLDGGAAEAWEALGALLGKLPCLEVLDLSYTHAMTYLDPARGAAAAPWPALPALRHLSLAHDLSVQPPPPAPDRPWRAGAVAAASAAGAAEVVGSGAAHPSMGARREAAPQQPSYATVCDGAAVQQLAHLSLDSEELEDEVDEALDVSADEPAVAAKAAEAQEAQDVDWVSLAGPSAAAPQAHPPQPQQDFDSSLLTVDAAHAAVELLTWLPRCAALVTLDLRGCGLEAVPLAVVHLRQLQRLDLQGNPLVSLRLPGPLESLTWLRLSTDPCYDMLYDMAAAEVGEAVAVDEMMVAELPTPALEELEVDSTSERALDAVAQAAAGLAALRRLVLVDHHSGVISSRVVQAA</sequence>
<proteinExistence type="predicted"/>
<dbReference type="InterPro" id="IPR036047">
    <property type="entry name" value="F-box-like_dom_sf"/>
</dbReference>
<dbReference type="SUPFAM" id="SSF52047">
    <property type="entry name" value="RNI-like"/>
    <property type="match status" value="1"/>
</dbReference>
<comment type="caution">
    <text evidence="3">The sequence shown here is derived from an EMBL/GenBank/DDBJ whole genome shotgun (WGS) entry which is preliminary data.</text>
</comment>
<dbReference type="GO" id="GO:0005930">
    <property type="term" value="C:axoneme"/>
    <property type="evidence" value="ECO:0007669"/>
    <property type="project" value="UniProtKB-SubCell"/>
</dbReference>
<dbReference type="OrthoDB" id="541908at2759"/>
<keyword evidence="4" id="KW-1185">Reference proteome</keyword>
<evidence type="ECO:0000259" key="2">
    <source>
        <dbReference type="PROSITE" id="PS50181"/>
    </source>
</evidence>
<dbReference type="Proteomes" id="UP000650467">
    <property type="component" value="Unassembled WGS sequence"/>
</dbReference>
<gene>
    <name evidence="3" type="ORF">HXX76_006891</name>
</gene>
<dbReference type="SUPFAM" id="SSF81383">
    <property type="entry name" value="F-box domain"/>
    <property type="match status" value="1"/>
</dbReference>
<dbReference type="Gene3D" id="1.20.1280.50">
    <property type="match status" value="1"/>
</dbReference>